<reference evidence="4 5" key="1">
    <citation type="submission" date="2023-02" db="EMBL/GenBank/DDBJ databases">
        <title>LHISI_Scaffold_Assembly.</title>
        <authorList>
            <person name="Stuart O.P."/>
            <person name="Cleave R."/>
            <person name="Magrath M.J.L."/>
            <person name="Mikheyev A.S."/>
        </authorList>
    </citation>
    <scope>NUCLEOTIDE SEQUENCE [LARGE SCALE GENOMIC DNA]</scope>
    <source>
        <strain evidence="4">Daus_M_001</strain>
        <tissue evidence="4">Leg muscle</tissue>
    </source>
</reference>
<evidence type="ECO:0000259" key="3">
    <source>
        <dbReference type="Pfam" id="PF13359"/>
    </source>
</evidence>
<sequence length="202" mass="22875">MDPSLIRGFAFVSEKMLAMSLSHTSFGKKLEEGSLNLSPPERMSVNTTPLSHVLIAGEAFGMSTYLVLPYNGKNRTVSSRVYNVHHCRTRRCVESAFGILSSKWRILLKTMACDVQVVTSIVKVCCVLHNFVRDRNGVRFEDTLEITGLYDSDIIVPVIREKPAAYLYRDNFADYFQNPMGSVPWQTNFISKIFKETAFMSI</sequence>
<accession>A0ABQ9HIF8</accession>
<dbReference type="EMBL" id="JARBHB010000005">
    <property type="protein sequence ID" value="KAJ8884113.1"/>
    <property type="molecule type" value="Genomic_DNA"/>
</dbReference>
<evidence type="ECO:0000256" key="2">
    <source>
        <dbReference type="ARBA" id="ARBA00022723"/>
    </source>
</evidence>
<name>A0ABQ9HIF8_9NEOP</name>
<evidence type="ECO:0000313" key="5">
    <source>
        <dbReference type="Proteomes" id="UP001159363"/>
    </source>
</evidence>
<keyword evidence="2" id="KW-0479">Metal-binding</keyword>
<gene>
    <name evidence="4" type="ORF">PR048_015970</name>
</gene>
<protein>
    <recommendedName>
        <fullName evidence="3">DDE Tnp4 domain-containing protein</fullName>
    </recommendedName>
</protein>
<keyword evidence="5" id="KW-1185">Reference proteome</keyword>
<comment type="caution">
    <text evidence="4">The sequence shown here is derived from an EMBL/GenBank/DDBJ whole genome shotgun (WGS) entry which is preliminary data.</text>
</comment>
<comment type="cofactor">
    <cofactor evidence="1">
        <name>a divalent metal cation</name>
        <dbReference type="ChEBI" id="CHEBI:60240"/>
    </cofactor>
</comment>
<feature type="domain" description="DDE Tnp4" evidence="3">
    <location>
        <begin position="48"/>
        <end position="130"/>
    </location>
</feature>
<proteinExistence type="predicted"/>
<evidence type="ECO:0000256" key="1">
    <source>
        <dbReference type="ARBA" id="ARBA00001968"/>
    </source>
</evidence>
<organism evidence="4 5">
    <name type="scientific">Dryococelus australis</name>
    <dbReference type="NCBI Taxonomy" id="614101"/>
    <lineage>
        <taxon>Eukaryota</taxon>
        <taxon>Metazoa</taxon>
        <taxon>Ecdysozoa</taxon>
        <taxon>Arthropoda</taxon>
        <taxon>Hexapoda</taxon>
        <taxon>Insecta</taxon>
        <taxon>Pterygota</taxon>
        <taxon>Neoptera</taxon>
        <taxon>Polyneoptera</taxon>
        <taxon>Phasmatodea</taxon>
        <taxon>Verophasmatodea</taxon>
        <taxon>Anareolatae</taxon>
        <taxon>Phasmatidae</taxon>
        <taxon>Eurycanthinae</taxon>
        <taxon>Dryococelus</taxon>
    </lineage>
</organism>
<dbReference type="Pfam" id="PF13359">
    <property type="entry name" value="DDE_Tnp_4"/>
    <property type="match status" value="1"/>
</dbReference>
<evidence type="ECO:0000313" key="4">
    <source>
        <dbReference type="EMBL" id="KAJ8884113.1"/>
    </source>
</evidence>
<dbReference type="Proteomes" id="UP001159363">
    <property type="component" value="Chromosome 4"/>
</dbReference>
<dbReference type="InterPro" id="IPR027806">
    <property type="entry name" value="HARBI1_dom"/>
</dbReference>